<evidence type="ECO:0000256" key="2">
    <source>
        <dbReference type="ARBA" id="ARBA00008156"/>
    </source>
</evidence>
<dbReference type="KEGG" id="woc:BA177_02670"/>
<dbReference type="InterPro" id="IPR002372">
    <property type="entry name" value="PQQ_rpt_dom"/>
</dbReference>
<keyword evidence="6" id="KW-1185">Reference proteome</keyword>
<dbReference type="SMART" id="SM00564">
    <property type="entry name" value="PQQ"/>
    <property type="match status" value="3"/>
</dbReference>
<dbReference type="Pfam" id="PF01011">
    <property type="entry name" value="PQQ"/>
    <property type="match status" value="1"/>
</dbReference>
<dbReference type="Proteomes" id="UP000092695">
    <property type="component" value="Chromosome"/>
</dbReference>
<evidence type="ECO:0000256" key="3">
    <source>
        <dbReference type="ARBA" id="ARBA00023002"/>
    </source>
</evidence>
<proteinExistence type="inferred from homology"/>
<dbReference type="Gene3D" id="2.140.10.10">
    <property type="entry name" value="Quinoprotein alcohol dehydrogenase-like superfamily"/>
    <property type="match status" value="2"/>
</dbReference>
<name>A0A193LCU5_9GAMM</name>
<dbReference type="PANTHER" id="PTHR32303:SF4">
    <property type="entry name" value="QUINOPROTEIN GLUCOSE DEHYDROGENASE"/>
    <property type="match status" value="1"/>
</dbReference>
<dbReference type="SUPFAM" id="SSF50998">
    <property type="entry name" value="Quinoprotein alcohol dehydrogenase-like"/>
    <property type="match status" value="1"/>
</dbReference>
<evidence type="ECO:0000313" key="5">
    <source>
        <dbReference type="EMBL" id="ANO50266.1"/>
    </source>
</evidence>
<evidence type="ECO:0000259" key="4">
    <source>
        <dbReference type="Pfam" id="PF01011"/>
    </source>
</evidence>
<dbReference type="OrthoDB" id="9794322at2"/>
<comment type="cofactor">
    <cofactor evidence="1">
        <name>pyrroloquinoline quinone</name>
        <dbReference type="ChEBI" id="CHEBI:58442"/>
    </cofactor>
</comment>
<dbReference type="InterPro" id="IPR011047">
    <property type="entry name" value="Quinoprotein_ADH-like_sf"/>
</dbReference>
<evidence type="ECO:0000256" key="1">
    <source>
        <dbReference type="ARBA" id="ARBA00001931"/>
    </source>
</evidence>
<dbReference type="InterPro" id="IPR018391">
    <property type="entry name" value="PQQ_b-propeller_rpt"/>
</dbReference>
<dbReference type="PANTHER" id="PTHR32303">
    <property type="entry name" value="QUINOPROTEIN ALCOHOL DEHYDROGENASE (CYTOCHROME C)"/>
    <property type="match status" value="1"/>
</dbReference>
<dbReference type="GO" id="GO:0016491">
    <property type="term" value="F:oxidoreductase activity"/>
    <property type="evidence" value="ECO:0007669"/>
    <property type="project" value="UniProtKB-KW"/>
</dbReference>
<dbReference type="EMBL" id="CP016268">
    <property type="protein sequence ID" value="ANO50266.1"/>
    <property type="molecule type" value="Genomic_DNA"/>
</dbReference>
<dbReference type="RefSeq" id="WP_068612516.1">
    <property type="nucleotide sequence ID" value="NZ_CP016268.1"/>
</dbReference>
<evidence type="ECO:0000313" key="6">
    <source>
        <dbReference type="Proteomes" id="UP000092695"/>
    </source>
</evidence>
<sequence>MKKPRGVFATAIAKHVRSGALSMRAACKTDELLGQDPPIEQGDFMKKFIMMTAAERVSSALILVITVATLGACSSGDGTTPVATNTPGIVTEGPGNSNGQWQYLGGDAAHTRYSALDQINADNFGDVEEVWSWSGASFNAASGRSTPSYINGRLYTVVGPRRHVVALDPANGELIWSYVEPRTPRWEYSMRKDYGKGVAYAEIDGRGVIYIVSPAFFLTALDAETGRPLEGFGRKVPVAGFPDTGVVDMLADLGHEYDPYEGIALETGYITSSSPPIVVNGVIVVGNSAEQGYNQSRIENIPGDILGYDARTGEFLWKFNVIPKPGEFGHDTWENDAWQWTGDISSWAPLSADQERGIVYVPTNGATMDFYGGFRPGDNLFSTSLIALDVKTGERIWHYQLVHHDIWNYDTPTAPVLMDVTVDGRKIPIVVQTTKQSFAYTFNRETGEPVWLIEERPVPASTVPGEQLSPTQPFPSKPAPYEIQGLTHDDLIDFTADLRARAIENLKEYKIGPLFNPPLHRDNDEGYKAALWCPGDTGGVNIDGPNTADPETGILYVTSHKACTSRIIAPGEERDKLLEAPTGTTIARYAVLRPDGVRGPDDLPLFKPPYSRITAIDMNTGEHVWMSPVGETPERVLNHPDLAGMDIPNTGTGRMAPMTLTKSLLIYASESSDGTPALFAVNKATGETVGKVEMSERTRYGTMTYMHEGRQYIIAQTGPSLTALALYE</sequence>
<dbReference type="STRING" id="1548547.BA177_02670"/>
<comment type="similarity">
    <text evidence="2">Belongs to the bacterial PQQ dehydrogenase family.</text>
</comment>
<feature type="domain" description="Pyrrolo-quinoline quinone repeat" evidence="4">
    <location>
        <begin position="101"/>
        <end position="713"/>
    </location>
</feature>
<reference evidence="5 6" key="1">
    <citation type="submission" date="2016-06" db="EMBL/GenBank/DDBJ databases">
        <title>Complete genome sequence of a deep-branching marine Gamma Proteobacterium Woeseia oceani type strain XK5.</title>
        <authorList>
            <person name="Mu D."/>
            <person name="Du Z."/>
        </authorList>
    </citation>
    <scope>NUCLEOTIDE SEQUENCE [LARGE SCALE GENOMIC DNA]</scope>
    <source>
        <strain evidence="5 6">XK5</strain>
    </source>
</reference>
<keyword evidence="3" id="KW-0560">Oxidoreductase</keyword>
<organism evidence="5 6">
    <name type="scientific">Woeseia oceani</name>
    <dbReference type="NCBI Taxonomy" id="1548547"/>
    <lineage>
        <taxon>Bacteria</taxon>
        <taxon>Pseudomonadati</taxon>
        <taxon>Pseudomonadota</taxon>
        <taxon>Gammaproteobacteria</taxon>
        <taxon>Woeseiales</taxon>
        <taxon>Woeseiaceae</taxon>
        <taxon>Woeseia</taxon>
    </lineage>
</organism>
<dbReference type="AlphaFoldDB" id="A0A193LCU5"/>
<protein>
    <recommendedName>
        <fullName evidence="4">Pyrrolo-quinoline quinone repeat domain-containing protein</fullName>
    </recommendedName>
</protein>
<accession>A0A193LCU5</accession>
<gene>
    <name evidence="5" type="ORF">BA177_02670</name>
</gene>